<evidence type="ECO:0000256" key="3">
    <source>
        <dbReference type="ARBA" id="ARBA00022722"/>
    </source>
</evidence>
<dbReference type="PANTHER" id="PTHR42104">
    <property type="entry name" value="EXTRACELLULAR GUANYL-SPECIFIC RIBONUCLEASE RNTA (AFU_ORTHOLOGUE AFUA_4G03230)"/>
    <property type="match status" value="1"/>
</dbReference>
<evidence type="ECO:0000256" key="5">
    <source>
        <dbReference type="ARBA" id="ARBA00022801"/>
    </source>
</evidence>
<comment type="caution">
    <text evidence="10">The sequence shown here is derived from an EMBL/GenBank/DDBJ whole genome shotgun (WGS) entry which is preliminary data.</text>
</comment>
<keyword evidence="9" id="KW-0732">Signal</keyword>
<organism evidence="10 11">
    <name type="scientific">Trichoderma cornu-damae</name>
    <dbReference type="NCBI Taxonomy" id="654480"/>
    <lineage>
        <taxon>Eukaryota</taxon>
        <taxon>Fungi</taxon>
        <taxon>Dikarya</taxon>
        <taxon>Ascomycota</taxon>
        <taxon>Pezizomycotina</taxon>
        <taxon>Sordariomycetes</taxon>
        <taxon>Hypocreomycetidae</taxon>
        <taxon>Hypocreales</taxon>
        <taxon>Hypocreaceae</taxon>
        <taxon>Trichoderma</taxon>
    </lineage>
</organism>
<evidence type="ECO:0000256" key="1">
    <source>
        <dbReference type="ARBA" id="ARBA00009006"/>
    </source>
</evidence>
<dbReference type="InterPro" id="IPR000026">
    <property type="entry name" value="N1-like"/>
</dbReference>
<keyword evidence="3" id="KW-0540">Nuclease</keyword>
<feature type="signal peptide" evidence="9">
    <location>
        <begin position="1"/>
        <end position="15"/>
    </location>
</feature>
<dbReference type="GO" id="GO:0016787">
    <property type="term" value="F:hydrolase activity"/>
    <property type="evidence" value="ECO:0007669"/>
    <property type="project" value="UniProtKB-KW"/>
</dbReference>
<dbReference type="InterPro" id="IPR016191">
    <property type="entry name" value="Ribonuclease/ribotoxin"/>
</dbReference>
<accession>A0A9P8QE81</accession>
<evidence type="ECO:0000256" key="2">
    <source>
        <dbReference type="ARBA" id="ARBA00012549"/>
    </source>
</evidence>
<sequence length="131" mass="13536">MKFFVLLSLVSFASAVPSTELTKRDTATCGKVFYSAGAVGAASSAACSHVRAGSTAGGSTYPHRYNNRERFRFKGLPKPYFEFPILSSGKVYTGGDPGADRVVITGQCSIAGVITHKGASGNGFVACAGTS</sequence>
<reference evidence="10" key="1">
    <citation type="submission" date="2021-08" db="EMBL/GenBank/DDBJ databases">
        <title>Chromosome-Level Trichoderma cornu-damae using Hi-C Data.</title>
        <authorList>
            <person name="Kim C.S."/>
        </authorList>
    </citation>
    <scope>NUCLEOTIDE SEQUENCE</scope>
    <source>
        <strain evidence="10">KA19-0412C</strain>
    </source>
</reference>
<protein>
    <recommendedName>
        <fullName evidence="2">ribonuclease T1</fullName>
        <ecNumber evidence="2">4.6.1.24</ecNumber>
    </recommendedName>
</protein>
<dbReference type="AlphaFoldDB" id="A0A9P8QE81"/>
<dbReference type="SUPFAM" id="SSF53933">
    <property type="entry name" value="Microbial ribonucleases"/>
    <property type="match status" value="1"/>
</dbReference>
<dbReference type="EMBL" id="JAIWOZ010000006">
    <property type="protein sequence ID" value="KAH6603881.1"/>
    <property type="molecule type" value="Genomic_DNA"/>
</dbReference>
<feature type="chain" id="PRO_5040332194" description="ribonuclease T1" evidence="9">
    <location>
        <begin position="16"/>
        <end position="131"/>
    </location>
</feature>
<dbReference type="GO" id="GO:0046589">
    <property type="term" value="F:ribonuclease T1 activity"/>
    <property type="evidence" value="ECO:0007669"/>
    <property type="project" value="UniProtKB-EC"/>
</dbReference>
<dbReference type="OrthoDB" id="5425539at2759"/>
<dbReference type="Pfam" id="PF00545">
    <property type="entry name" value="Ribonuclease"/>
    <property type="match status" value="1"/>
</dbReference>
<dbReference type="EC" id="4.6.1.24" evidence="2"/>
<evidence type="ECO:0000256" key="4">
    <source>
        <dbReference type="ARBA" id="ARBA00022759"/>
    </source>
</evidence>
<evidence type="ECO:0000313" key="11">
    <source>
        <dbReference type="Proteomes" id="UP000827724"/>
    </source>
</evidence>
<evidence type="ECO:0000256" key="7">
    <source>
        <dbReference type="ARBA" id="ARBA00023239"/>
    </source>
</evidence>
<dbReference type="Proteomes" id="UP000827724">
    <property type="component" value="Unassembled WGS sequence"/>
</dbReference>
<keyword evidence="5" id="KW-0378">Hydrolase</keyword>
<dbReference type="PANTHER" id="PTHR42104:SF1">
    <property type="entry name" value="EXTRACELLULAR GUANYL-SPECIFIC RIBONUCLEASE RNTA (AFU_ORTHOLOGUE AFUA_4G03230)"/>
    <property type="match status" value="1"/>
</dbReference>
<dbReference type="Gene3D" id="3.10.450.30">
    <property type="entry name" value="Microbial ribonucleases"/>
    <property type="match status" value="1"/>
</dbReference>
<evidence type="ECO:0000313" key="10">
    <source>
        <dbReference type="EMBL" id="KAH6603881.1"/>
    </source>
</evidence>
<name>A0A9P8QE81_9HYPO</name>
<comment type="catalytic activity">
    <reaction evidence="8">
        <text>[RNA] containing guanosine + H2O = an [RNA fragment]-3'-guanosine-3'-phosphate + a 5'-hydroxy-ribonucleotide-3'-[RNA fragment].</text>
        <dbReference type="EC" id="4.6.1.24"/>
    </reaction>
</comment>
<keyword evidence="6" id="KW-1015">Disulfide bond</keyword>
<evidence type="ECO:0000256" key="8">
    <source>
        <dbReference type="ARBA" id="ARBA00034015"/>
    </source>
</evidence>
<keyword evidence="7" id="KW-0456">Lyase</keyword>
<evidence type="ECO:0000256" key="9">
    <source>
        <dbReference type="SAM" id="SignalP"/>
    </source>
</evidence>
<keyword evidence="11" id="KW-1185">Reference proteome</keyword>
<keyword evidence="4" id="KW-0255">Endonuclease</keyword>
<comment type="similarity">
    <text evidence="1">Belongs to the ribonuclease N1/T1 family.</text>
</comment>
<dbReference type="GO" id="GO:0003723">
    <property type="term" value="F:RNA binding"/>
    <property type="evidence" value="ECO:0007669"/>
    <property type="project" value="InterPro"/>
</dbReference>
<evidence type="ECO:0000256" key="6">
    <source>
        <dbReference type="ARBA" id="ARBA00023157"/>
    </source>
</evidence>
<gene>
    <name evidence="10" type="ORF">Trco_007327</name>
</gene>
<proteinExistence type="inferred from homology"/>